<feature type="domain" description="N-acetyltransferase" evidence="2">
    <location>
        <begin position="629"/>
        <end position="706"/>
    </location>
</feature>
<feature type="compositionally biased region" description="Basic and acidic residues" evidence="1">
    <location>
        <begin position="533"/>
        <end position="552"/>
    </location>
</feature>
<feature type="region of interest" description="Disordered" evidence="1">
    <location>
        <begin position="533"/>
        <end position="558"/>
    </location>
</feature>
<gene>
    <name evidence="3" type="ORF">JOL62DRAFT_70000</name>
</gene>
<comment type="caution">
    <text evidence="3">The sequence shown here is derived from an EMBL/GenBank/DDBJ whole genome shotgun (WGS) entry which is preliminary data.</text>
</comment>
<dbReference type="Gene3D" id="3.40.630.30">
    <property type="match status" value="1"/>
</dbReference>
<dbReference type="EMBL" id="JBBPBF010000014">
    <property type="protein sequence ID" value="KAK7611233.1"/>
    <property type="molecule type" value="Genomic_DNA"/>
</dbReference>
<dbReference type="SUPFAM" id="SSF55729">
    <property type="entry name" value="Acyl-CoA N-acyltransferases (Nat)"/>
    <property type="match status" value="1"/>
</dbReference>
<dbReference type="InterPro" id="IPR000182">
    <property type="entry name" value="GNAT_dom"/>
</dbReference>
<evidence type="ECO:0000313" key="4">
    <source>
        <dbReference type="Proteomes" id="UP001367316"/>
    </source>
</evidence>
<evidence type="ECO:0000313" key="3">
    <source>
        <dbReference type="EMBL" id="KAK7611233.1"/>
    </source>
</evidence>
<evidence type="ECO:0000259" key="2">
    <source>
        <dbReference type="Pfam" id="PF00583"/>
    </source>
</evidence>
<dbReference type="InterPro" id="IPR016181">
    <property type="entry name" value="Acyl_CoA_acyltransferase"/>
</dbReference>
<evidence type="ECO:0000256" key="1">
    <source>
        <dbReference type="SAM" id="MobiDB-lite"/>
    </source>
</evidence>
<feature type="compositionally biased region" description="Basic residues" evidence="1">
    <location>
        <begin position="125"/>
        <end position="138"/>
    </location>
</feature>
<feature type="compositionally biased region" description="Basic residues" evidence="1">
    <location>
        <begin position="261"/>
        <end position="277"/>
    </location>
</feature>
<name>A0ABR1N911_9PEZI</name>
<dbReference type="Pfam" id="PF00583">
    <property type="entry name" value="Acetyltransf_1"/>
    <property type="match status" value="1"/>
</dbReference>
<sequence>MDQLNTQNPGTHEKFLRIQGWANECEEAIAPKRQELEDRRQLRRDSPALINGRSRIPHGNRKRVPVQPGQPLVASHLGQNPNKKPASQQQQSFPPRGRRPRGPGFHRPQAAAHSSHDEHPTAHRNSAHSRHSASRGRRIWKESSEQPDDTNIASVADSDAPQSPNKLNFEDIQNSQPRSSHLSHPSNRVSNVQLLHDSFVGSSAQNKQMHNDSSKTAFESPKMEAPPKPNYVPPHLRNSRHTTGKNNPNSTPSPQPDYVPPHKRTGKGKGRGNRKRNPSQPKAAANSVHHNGQAAHNGTAQPSEANRPNENGVKKGNEQDEVTEVFRRPACAIPKNVWTCKPGKPQPTAAPAKQERGRKAFATDKEIRQTYGTGKSPAGSHWQWENDEGWDKVCGPDKDDPNYDAMRLVDWEGNWLPCVDWTYREAFTVDPVKHKQFIQTWILRGPQPGDESAIEVPGGEHEIATPSWAAIEIDGMVLQDWWKEAFDGHRVERDCVPWWTTFTAGSPNQLVPHNVPDCKVDRKDSEHEDVAFMRDMGSEEASKKFREKERRKAERRRKREQEYEERAALIEHDLWNAPVTPKINTKIDLYVRFAQPADMAKITEIYNAVLETSVRVPERAAVTTAEMTARWTESQKDSFAWLVAIEQPGRSRRDATKEQILGFGAAGDYHCIHGMYRYTAEIEVFVNPKFQRQGIGSCLMDRLMKQSSLEYEGFDGYEFVGDGSNLAERGGGRMLSGVIMNVPHDSDDPKDLDDVTKFLSKFDMNKVGNLPGIGIKLKKNVDLAIFHVKISPTIDPTRELGL</sequence>
<reference evidence="3 4" key="1">
    <citation type="submission" date="2024-04" db="EMBL/GenBank/DDBJ databases">
        <title>Phyllosticta paracitricarpa is synonymous to the EU quarantine fungus P. citricarpa based on phylogenomic analyses.</title>
        <authorList>
            <consortium name="Lawrence Berkeley National Laboratory"/>
            <person name="Van ingen-buijs V.A."/>
            <person name="Van westerhoven A.C."/>
            <person name="Haridas S."/>
            <person name="Skiadas P."/>
            <person name="Martin F."/>
            <person name="Groenewald J.Z."/>
            <person name="Crous P.W."/>
            <person name="Seidl M.F."/>
        </authorList>
    </citation>
    <scope>NUCLEOTIDE SEQUENCE [LARGE SCALE GENOMIC DNA]</scope>
    <source>
        <strain evidence="3 4">CBS 141358</strain>
    </source>
</reference>
<feature type="compositionally biased region" description="Basic residues" evidence="1">
    <location>
        <begin position="55"/>
        <end position="64"/>
    </location>
</feature>
<dbReference type="Proteomes" id="UP001367316">
    <property type="component" value="Unassembled WGS sequence"/>
</dbReference>
<dbReference type="CDD" id="cd04301">
    <property type="entry name" value="NAT_SF"/>
    <property type="match status" value="1"/>
</dbReference>
<feature type="compositionally biased region" description="Basic and acidic residues" evidence="1">
    <location>
        <begin position="32"/>
        <end position="46"/>
    </location>
</feature>
<keyword evidence="4" id="KW-1185">Reference proteome</keyword>
<protein>
    <recommendedName>
        <fullName evidence="2">N-acetyltransferase domain-containing protein</fullName>
    </recommendedName>
</protein>
<proteinExistence type="predicted"/>
<feature type="region of interest" description="Disordered" evidence="1">
    <location>
        <begin position="32"/>
        <end position="318"/>
    </location>
</feature>
<feature type="compositionally biased region" description="Polar residues" evidence="1">
    <location>
        <begin position="160"/>
        <end position="193"/>
    </location>
</feature>
<feature type="compositionally biased region" description="Polar residues" evidence="1">
    <location>
        <begin position="288"/>
        <end position="309"/>
    </location>
</feature>
<feature type="compositionally biased region" description="Polar residues" evidence="1">
    <location>
        <begin position="77"/>
        <end position="86"/>
    </location>
</feature>
<organism evidence="3 4">
    <name type="scientific">Phyllosticta paracitricarpa</name>
    <dbReference type="NCBI Taxonomy" id="2016321"/>
    <lineage>
        <taxon>Eukaryota</taxon>
        <taxon>Fungi</taxon>
        <taxon>Dikarya</taxon>
        <taxon>Ascomycota</taxon>
        <taxon>Pezizomycotina</taxon>
        <taxon>Dothideomycetes</taxon>
        <taxon>Dothideomycetes incertae sedis</taxon>
        <taxon>Botryosphaeriales</taxon>
        <taxon>Phyllostictaceae</taxon>
        <taxon>Phyllosticta</taxon>
    </lineage>
</organism>
<accession>A0ABR1N911</accession>